<dbReference type="RefSeq" id="WP_146365083.1">
    <property type="nucleotide sequence ID" value="NZ_CP042261.1"/>
</dbReference>
<proteinExistence type="inferred from homology"/>
<evidence type="ECO:0000313" key="8">
    <source>
        <dbReference type="Proteomes" id="UP000318483"/>
    </source>
</evidence>
<evidence type="ECO:0000256" key="2">
    <source>
        <dbReference type="ARBA" id="ARBA00022475"/>
    </source>
</evidence>
<accession>A0A5B8I9L7</accession>
<dbReference type="OrthoDB" id="7363288at2"/>
<reference evidence="7 8" key="1">
    <citation type="submission" date="2019-07" db="EMBL/GenBank/DDBJ databases">
        <title>Litoreibacter alkalisoli sp. nov., isolated from saline-alkaline soil.</title>
        <authorList>
            <person name="Wang S."/>
            <person name="Xu L."/>
            <person name="Xing Y.-T."/>
            <person name="Sun J.-Q."/>
        </authorList>
    </citation>
    <scope>NUCLEOTIDE SEQUENCE [LARGE SCALE GENOMIC DNA]</scope>
    <source>
        <strain evidence="7 8">LN3S51</strain>
    </source>
</reference>
<keyword evidence="3" id="KW-0732">Signal</keyword>
<keyword evidence="2" id="KW-1003">Cell membrane</keyword>
<keyword evidence="8" id="KW-1185">Reference proteome</keyword>
<protein>
    <submittedName>
        <fullName evidence="7">Entericidin A/B family lipoprotein</fullName>
    </submittedName>
</protein>
<evidence type="ECO:0000256" key="3">
    <source>
        <dbReference type="ARBA" id="ARBA00022729"/>
    </source>
</evidence>
<evidence type="ECO:0000256" key="6">
    <source>
        <dbReference type="ARBA" id="ARBA00023288"/>
    </source>
</evidence>
<dbReference type="EMBL" id="CP042261">
    <property type="protein sequence ID" value="QDY69706.1"/>
    <property type="molecule type" value="Genomic_DNA"/>
</dbReference>
<name>A0A5B8I9L7_9RHOB</name>
<dbReference type="GO" id="GO:0009636">
    <property type="term" value="P:response to toxic substance"/>
    <property type="evidence" value="ECO:0007669"/>
    <property type="project" value="InterPro"/>
</dbReference>
<dbReference type="KEGG" id="lit:FPZ52_08780"/>
<dbReference type="Proteomes" id="UP000318483">
    <property type="component" value="Chromosome"/>
</dbReference>
<evidence type="ECO:0000313" key="7">
    <source>
        <dbReference type="EMBL" id="QDY69706.1"/>
    </source>
</evidence>
<evidence type="ECO:0000256" key="4">
    <source>
        <dbReference type="ARBA" id="ARBA00023136"/>
    </source>
</evidence>
<sequence>MKFAIASLLMVLGLAACETMEGAGQDIEKAGEALTDEAQETQSEM</sequence>
<comment type="similarity">
    <text evidence="1">Belongs to the EcnA/EcnB lipoprotein family.</text>
</comment>
<dbReference type="Pfam" id="PF08085">
    <property type="entry name" value="Entericidin"/>
    <property type="match status" value="1"/>
</dbReference>
<dbReference type="PROSITE" id="PS51257">
    <property type="entry name" value="PROKAR_LIPOPROTEIN"/>
    <property type="match status" value="1"/>
</dbReference>
<organism evidence="7 8">
    <name type="scientific">Qingshengfaniella alkalisoli</name>
    <dbReference type="NCBI Taxonomy" id="2599296"/>
    <lineage>
        <taxon>Bacteria</taxon>
        <taxon>Pseudomonadati</taxon>
        <taxon>Pseudomonadota</taxon>
        <taxon>Alphaproteobacteria</taxon>
        <taxon>Rhodobacterales</taxon>
        <taxon>Paracoccaceae</taxon>
        <taxon>Qingshengfaniella</taxon>
    </lineage>
</organism>
<dbReference type="InterPro" id="IPR012556">
    <property type="entry name" value="Entericidin"/>
</dbReference>
<evidence type="ECO:0000256" key="1">
    <source>
        <dbReference type="ARBA" id="ARBA00010296"/>
    </source>
</evidence>
<gene>
    <name evidence="7" type="ORF">FPZ52_08780</name>
</gene>
<keyword evidence="6 7" id="KW-0449">Lipoprotein</keyword>
<dbReference type="GO" id="GO:0016020">
    <property type="term" value="C:membrane"/>
    <property type="evidence" value="ECO:0007669"/>
    <property type="project" value="InterPro"/>
</dbReference>
<keyword evidence="4" id="KW-0472">Membrane</keyword>
<dbReference type="AlphaFoldDB" id="A0A5B8I9L7"/>
<keyword evidence="5" id="KW-0564">Palmitate</keyword>
<evidence type="ECO:0000256" key="5">
    <source>
        <dbReference type="ARBA" id="ARBA00023139"/>
    </source>
</evidence>